<name>M7N1F8_9BACT</name>
<organism evidence="1 2">
    <name type="scientific">Cesiribacter andamanensis AMV16</name>
    <dbReference type="NCBI Taxonomy" id="1279009"/>
    <lineage>
        <taxon>Bacteria</taxon>
        <taxon>Pseudomonadati</taxon>
        <taxon>Bacteroidota</taxon>
        <taxon>Cytophagia</taxon>
        <taxon>Cytophagales</taxon>
        <taxon>Cesiribacteraceae</taxon>
        <taxon>Cesiribacter</taxon>
    </lineage>
</organism>
<evidence type="ECO:0000313" key="2">
    <source>
        <dbReference type="Proteomes" id="UP000011910"/>
    </source>
</evidence>
<accession>M7N1F8</accession>
<reference evidence="1 2" key="1">
    <citation type="journal article" date="2013" name="Genome Announc.">
        <title>Draft Genome Sequence of Cesiribacter andamanensis Strain AMV16T, Isolated from a Soil Sample from a Mud Volcano in the Andaman Islands, India.</title>
        <authorList>
            <person name="Shivaji S."/>
            <person name="Ara S."/>
            <person name="Begum Z."/>
            <person name="Srinivas T.N."/>
            <person name="Singh A."/>
            <person name="Kumar Pinnaka A."/>
        </authorList>
    </citation>
    <scope>NUCLEOTIDE SEQUENCE [LARGE SCALE GENOMIC DNA]</scope>
    <source>
        <strain evidence="1 2">AMV16</strain>
    </source>
</reference>
<proteinExistence type="predicted"/>
<sequence length="147" mass="16611">MKDKTIYPNKGVGKLQFGLSEEEVKQILGLPDETDTMTHDDGTSSLLLMYYDLGLHLSFDSDRDYTLTEIEIDSDEYHLDSKIQVGATKDELLAYISTRGFEDPYVEDVSTEEEPGMELVALDELGLNFWLEDNEINSIQVGMAEDC</sequence>
<dbReference type="RefSeq" id="WP_009197128.1">
    <property type="nucleotide sequence ID" value="NZ_AODQ01000143.1"/>
</dbReference>
<dbReference type="EMBL" id="AODQ01000143">
    <property type="protein sequence ID" value="EMR01127.1"/>
    <property type="molecule type" value="Genomic_DNA"/>
</dbReference>
<dbReference type="AlphaFoldDB" id="M7N1F8"/>
<dbReference type="OrthoDB" id="1118000at2"/>
<evidence type="ECO:0000313" key="1">
    <source>
        <dbReference type="EMBL" id="EMR01127.1"/>
    </source>
</evidence>
<keyword evidence="2" id="KW-1185">Reference proteome</keyword>
<dbReference type="Proteomes" id="UP000011910">
    <property type="component" value="Unassembled WGS sequence"/>
</dbReference>
<protein>
    <submittedName>
        <fullName evidence="1">Uncharacterized protein</fullName>
    </submittedName>
</protein>
<gene>
    <name evidence="1" type="ORF">ADICEAN_03749</name>
</gene>
<comment type="caution">
    <text evidence="1">The sequence shown here is derived from an EMBL/GenBank/DDBJ whole genome shotgun (WGS) entry which is preliminary data.</text>
</comment>